<gene>
    <name evidence="2" type="ORF">ACFSTE_18295</name>
</gene>
<accession>A0ABW5NEZ0</accession>
<protein>
    <submittedName>
        <fullName evidence="2">NADPH-dependent FMN reductase</fullName>
        <ecNumber evidence="2">1.-.-.-</ecNumber>
    </submittedName>
</protein>
<feature type="domain" description="NADPH-dependent FMN reductase-like" evidence="1">
    <location>
        <begin position="3"/>
        <end position="145"/>
    </location>
</feature>
<sequence length="177" mass="19110">MKNIIAIGGSNSKNSINKTLATYAANLITSATTTVVDLNDFELPLYSIDTETEQGIPEEAVRLNRTIESADAIVISLAEHNGSYAVGFKNAFDWLSRIHKEVWKNKPMLLLSTSPGGRGGATVLQAAKTTFPHLGGNIIADLAIPSFHTNFVDGKIINEEIMSILNTKINELEAAII</sequence>
<name>A0ABW5NEZ0_9FLAO</name>
<dbReference type="RefSeq" id="WP_176030220.1">
    <property type="nucleotide sequence ID" value="NZ_JBHSJV010000001.1"/>
</dbReference>
<dbReference type="Pfam" id="PF03358">
    <property type="entry name" value="FMN_red"/>
    <property type="match status" value="1"/>
</dbReference>
<keyword evidence="3" id="KW-1185">Reference proteome</keyword>
<dbReference type="EC" id="1.-.-.-" evidence="2"/>
<proteinExistence type="predicted"/>
<dbReference type="InterPro" id="IPR029039">
    <property type="entry name" value="Flavoprotein-like_sf"/>
</dbReference>
<dbReference type="InterPro" id="IPR005025">
    <property type="entry name" value="FMN_Rdtase-like_dom"/>
</dbReference>
<evidence type="ECO:0000313" key="3">
    <source>
        <dbReference type="Proteomes" id="UP001597459"/>
    </source>
</evidence>
<organism evidence="2 3">
    <name type="scientific">Aquimarina hainanensis</name>
    <dbReference type="NCBI Taxonomy" id="1578017"/>
    <lineage>
        <taxon>Bacteria</taxon>
        <taxon>Pseudomonadati</taxon>
        <taxon>Bacteroidota</taxon>
        <taxon>Flavobacteriia</taxon>
        <taxon>Flavobacteriales</taxon>
        <taxon>Flavobacteriaceae</taxon>
        <taxon>Aquimarina</taxon>
    </lineage>
</organism>
<dbReference type="SUPFAM" id="SSF52218">
    <property type="entry name" value="Flavoproteins"/>
    <property type="match status" value="1"/>
</dbReference>
<dbReference type="InterPro" id="IPR050712">
    <property type="entry name" value="NAD(P)H-dep_reductase"/>
</dbReference>
<keyword evidence="2" id="KW-0560">Oxidoreductase</keyword>
<evidence type="ECO:0000313" key="2">
    <source>
        <dbReference type="EMBL" id="MFD2592794.1"/>
    </source>
</evidence>
<dbReference type="PANTHER" id="PTHR30543">
    <property type="entry name" value="CHROMATE REDUCTASE"/>
    <property type="match status" value="1"/>
</dbReference>
<dbReference type="Gene3D" id="3.40.50.360">
    <property type="match status" value="1"/>
</dbReference>
<evidence type="ECO:0000259" key="1">
    <source>
        <dbReference type="Pfam" id="PF03358"/>
    </source>
</evidence>
<dbReference type="EMBL" id="JBHULX010000039">
    <property type="protein sequence ID" value="MFD2592794.1"/>
    <property type="molecule type" value="Genomic_DNA"/>
</dbReference>
<dbReference type="Proteomes" id="UP001597459">
    <property type="component" value="Unassembled WGS sequence"/>
</dbReference>
<dbReference type="GO" id="GO:0016491">
    <property type="term" value="F:oxidoreductase activity"/>
    <property type="evidence" value="ECO:0007669"/>
    <property type="project" value="UniProtKB-KW"/>
</dbReference>
<dbReference type="PANTHER" id="PTHR30543:SF21">
    <property type="entry name" value="NAD(P)H-DEPENDENT FMN REDUCTASE LOT6"/>
    <property type="match status" value="1"/>
</dbReference>
<comment type="caution">
    <text evidence="2">The sequence shown here is derived from an EMBL/GenBank/DDBJ whole genome shotgun (WGS) entry which is preliminary data.</text>
</comment>
<reference evidence="3" key="1">
    <citation type="journal article" date="2019" name="Int. J. Syst. Evol. Microbiol.">
        <title>The Global Catalogue of Microorganisms (GCM) 10K type strain sequencing project: providing services to taxonomists for standard genome sequencing and annotation.</title>
        <authorList>
            <consortium name="The Broad Institute Genomics Platform"/>
            <consortium name="The Broad Institute Genome Sequencing Center for Infectious Disease"/>
            <person name="Wu L."/>
            <person name="Ma J."/>
        </authorList>
    </citation>
    <scope>NUCLEOTIDE SEQUENCE [LARGE SCALE GENOMIC DNA]</scope>
    <source>
        <strain evidence="3">KCTC 42423</strain>
    </source>
</reference>